<protein>
    <recommendedName>
        <fullName evidence="5">Endo-1,5-alpha-L-arabinanase A</fullName>
    </recommendedName>
</protein>
<feature type="region of interest" description="Disordered" evidence="8">
    <location>
        <begin position="240"/>
        <end position="259"/>
    </location>
</feature>
<reference evidence="10" key="2">
    <citation type="submission" date="2023-06" db="EMBL/GenBank/DDBJ databases">
        <authorList>
            <consortium name="Lawrence Berkeley National Laboratory"/>
            <person name="Mondo S.J."/>
            <person name="Hensen N."/>
            <person name="Bonometti L."/>
            <person name="Westerberg I."/>
            <person name="Brannstrom I.O."/>
            <person name="Guillou S."/>
            <person name="Cros-Aarteil S."/>
            <person name="Calhoun S."/>
            <person name="Haridas S."/>
            <person name="Kuo A."/>
            <person name="Pangilinan J."/>
            <person name="Riley R."/>
            <person name="Labutti K."/>
            <person name="Andreopoulos B."/>
            <person name="Lipzen A."/>
            <person name="Chen C."/>
            <person name="Yanf M."/>
            <person name="Daum C."/>
            <person name="Ng V."/>
            <person name="Clum A."/>
            <person name="Steindorff A."/>
            <person name="Ohm R."/>
            <person name="Martin F."/>
            <person name="Silar P."/>
            <person name="Natvig D."/>
            <person name="Lalanne C."/>
            <person name="Gautier V."/>
            <person name="Ament-Velasquez S.L."/>
            <person name="Kruys A."/>
            <person name="Hutchinson M.I."/>
            <person name="Powell A.J."/>
            <person name="Barry K."/>
            <person name="Miller A.N."/>
            <person name="Grigoriev I.V."/>
            <person name="Debuchy R."/>
            <person name="Gladieux P."/>
            <person name="Thoren M.H."/>
            <person name="Johannesson H."/>
        </authorList>
    </citation>
    <scope>NUCLEOTIDE SEQUENCE</scope>
    <source>
        <strain evidence="10">PSN324</strain>
    </source>
</reference>
<evidence type="ECO:0000256" key="7">
    <source>
        <dbReference type="RuleBase" id="RU361187"/>
    </source>
</evidence>
<dbReference type="CDD" id="cd08999">
    <property type="entry name" value="GH43_ABN-like"/>
    <property type="match status" value="1"/>
</dbReference>
<comment type="similarity">
    <text evidence="2 7">Belongs to the glycosyl hydrolase 43 family.</text>
</comment>
<dbReference type="PANTHER" id="PTHR43301:SF3">
    <property type="entry name" value="ARABINAN ENDO-1,5-ALPHA-L-ARABINOSIDASE A-RELATED"/>
    <property type="match status" value="1"/>
</dbReference>
<feature type="signal peptide" evidence="9">
    <location>
        <begin position="1"/>
        <end position="16"/>
    </location>
</feature>
<gene>
    <name evidence="10" type="ORF">QBC42DRAFT_267972</name>
</gene>
<accession>A0AAV9HQL6</accession>
<dbReference type="PANTHER" id="PTHR43301">
    <property type="entry name" value="ARABINAN ENDO-1,5-ALPHA-L-ARABINOSIDASE"/>
    <property type="match status" value="1"/>
</dbReference>
<keyword evidence="9" id="KW-0732">Signal</keyword>
<evidence type="ECO:0000256" key="3">
    <source>
        <dbReference type="ARBA" id="ARBA00022801"/>
    </source>
</evidence>
<dbReference type="InterPro" id="IPR023296">
    <property type="entry name" value="Glyco_hydro_beta-prop_sf"/>
</dbReference>
<evidence type="ECO:0000256" key="5">
    <source>
        <dbReference type="ARBA" id="ARBA00042202"/>
    </source>
</evidence>
<organism evidence="10 11">
    <name type="scientific">Cladorrhinum samala</name>
    <dbReference type="NCBI Taxonomy" id="585594"/>
    <lineage>
        <taxon>Eukaryota</taxon>
        <taxon>Fungi</taxon>
        <taxon>Dikarya</taxon>
        <taxon>Ascomycota</taxon>
        <taxon>Pezizomycotina</taxon>
        <taxon>Sordariomycetes</taxon>
        <taxon>Sordariomycetidae</taxon>
        <taxon>Sordariales</taxon>
        <taxon>Podosporaceae</taxon>
        <taxon>Cladorrhinum</taxon>
    </lineage>
</organism>
<evidence type="ECO:0000256" key="1">
    <source>
        <dbReference type="ARBA" id="ARBA00004834"/>
    </source>
</evidence>
<comment type="caution">
    <text evidence="10">The sequence shown here is derived from an EMBL/GenBank/DDBJ whole genome shotgun (WGS) entry which is preliminary data.</text>
</comment>
<dbReference type="SUPFAM" id="SSF75005">
    <property type="entry name" value="Arabinanase/levansucrase/invertase"/>
    <property type="match status" value="1"/>
</dbReference>
<feature type="chain" id="PRO_5043440602" description="Endo-1,5-alpha-L-arabinanase A" evidence="9">
    <location>
        <begin position="17"/>
        <end position="274"/>
    </location>
</feature>
<dbReference type="GO" id="GO:0005975">
    <property type="term" value="P:carbohydrate metabolic process"/>
    <property type="evidence" value="ECO:0007669"/>
    <property type="project" value="InterPro"/>
</dbReference>
<feature type="site" description="Important for catalytic activity, responsible for pKa modulation of the active site Glu and correct orientation of both the proton donor and substrate" evidence="6">
    <location>
        <position position="158"/>
    </location>
</feature>
<reference evidence="10" key="1">
    <citation type="journal article" date="2023" name="Mol. Phylogenet. Evol.">
        <title>Genome-scale phylogeny and comparative genomics of the fungal order Sordariales.</title>
        <authorList>
            <person name="Hensen N."/>
            <person name="Bonometti L."/>
            <person name="Westerberg I."/>
            <person name="Brannstrom I.O."/>
            <person name="Guillou S."/>
            <person name="Cros-Aarteil S."/>
            <person name="Calhoun S."/>
            <person name="Haridas S."/>
            <person name="Kuo A."/>
            <person name="Mondo S."/>
            <person name="Pangilinan J."/>
            <person name="Riley R."/>
            <person name="LaButti K."/>
            <person name="Andreopoulos B."/>
            <person name="Lipzen A."/>
            <person name="Chen C."/>
            <person name="Yan M."/>
            <person name="Daum C."/>
            <person name="Ng V."/>
            <person name="Clum A."/>
            <person name="Steindorff A."/>
            <person name="Ohm R.A."/>
            <person name="Martin F."/>
            <person name="Silar P."/>
            <person name="Natvig D.O."/>
            <person name="Lalanne C."/>
            <person name="Gautier V."/>
            <person name="Ament-Velasquez S.L."/>
            <person name="Kruys A."/>
            <person name="Hutchinson M.I."/>
            <person name="Powell A.J."/>
            <person name="Barry K."/>
            <person name="Miller A.N."/>
            <person name="Grigoriev I.V."/>
            <person name="Debuchy R."/>
            <person name="Gladieux P."/>
            <person name="Hiltunen Thoren M."/>
            <person name="Johannesson H."/>
        </authorList>
    </citation>
    <scope>NUCLEOTIDE SEQUENCE</scope>
    <source>
        <strain evidence="10">PSN324</strain>
    </source>
</reference>
<dbReference type="Proteomes" id="UP001321749">
    <property type="component" value="Unassembled WGS sequence"/>
</dbReference>
<evidence type="ECO:0000313" key="10">
    <source>
        <dbReference type="EMBL" id="KAK4462374.1"/>
    </source>
</evidence>
<evidence type="ECO:0000256" key="8">
    <source>
        <dbReference type="SAM" id="MobiDB-lite"/>
    </source>
</evidence>
<dbReference type="InterPro" id="IPR006710">
    <property type="entry name" value="Glyco_hydro_43"/>
</dbReference>
<dbReference type="Pfam" id="PF04616">
    <property type="entry name" value="Glyco_hydro_43"/>
    <property type="match status" value="1"/>
</dbReference>
<comment type="pathway">
    <text evidence="1">Glycan metabolism; L-arabinan degradation.</text>
</comment>
<evidence type="ECO:0000313" key="11">
    <source>
        <dbReference type="Proteomes" id="UP001321749"/>
    </source>
</evidence>
<feature type="non-terminal residue" evidence="10">
    <location>
        <position position="274"/>
    </location>
</feature>
<proteinExistence type="inferred from homology"/>
<evidence type="ECO:0000256" key="9">
    <source>
        <dbReference type="SAM" id="SignalP"/>
    </source>
</evidence>
<keyword evidence="3 7" id="KW-0378">Hydrolase</keyword>
<evidence type="ECO:0000256" key="6">
    <source>
        <dbReference type="PIRSR" id="PIRSR606710-2"/>
    </source>
</evidence>
<evidence type="ECO:0000256" key="4">
    <source>
        <dbReference type="ARBA" id="ARBA00023295"/>
    </source>
</evidence>
<dbReference type="AlphaFoldDB" id="A0AAV9HQL6"/>
<keyword evidence="11" id="KW-1185">Reference proteome</keyword>
<dbReference type="InterPro" id="IPR050727">
    <property type="entry name" value="GH43_arabinanases"/>
</dbReference>
<dbReference type="Gene3D" id="2.115.10.20">
    <property type="entry name" value="Glycosyl hydrolase domain, family 43"/>
    <property type="match status" value="1"/>
</dbReference>
<dbReference type="GO" id="GO:0004553">
    <property type="term" value="F:hydrolase activity, hydrolyzing O-glycosyl compounds"/>
    <property type="evidence" value="ECO:0007669"/>
    <property type="project" value="InterPro"/>
</dbReference>
<name>A0AAV9HQL6_9PEZI</name>
<sequence length="274" mass="29414">MLPILTLLHLFPLSTAHPQSTLGNRNFPDPSITYDPSTDKWYAFATQSDDDIHVQVASSSSFPSGSDWTYLPRTDILPVPGKWVNSSQPEIWAPDVHFVNSSSSGKWVMYYSGLASGSGYHCIGTASTASSSNASILGPYTADDEPFACPTSKGGAIDASGFYDEQDDARWVVYKVDGSAKGPGGPCGNGLPPGEPTPFMLQRVDARDGVTKVGEPIQILDRDPELDGPLIEAPSLVKHVARGGGDDDDDDNNDDHGRGGDRWVLFYSSHCFNS</sequence>
<dbReference type="EMBL" id="MU864973">
    <property type="protein sequence ID" value="KAK4462374.1"/>
    <property type="molecule type" value="Genomic_DNA"/>
</dbReference>
<evidence type="ECO:0000256" key="2">
    <source>
        <dbReference type="ARBA" id="ARBA00009865"/>
    </source>
</evidence>
<keyword evidence="4 7" id="KW-0326">Glycosidase</keyword>